<accession>A0A7W4Z9D7</accession>
<dbReference type="GO" id="GO:0032259">
    <property type="term" value="P:methylation"/>
    <property type="evidence" value="ECO:0007669"/>
    <property type="project" value="UniProtKB-KW"/>
</dbReference>
<dbReference type="SUPFAM" id="SSF53756">
    <property type="entry name" value="UDP-Glycosyltransferase/glycogen phosphorylase"/>
    <property type="match status" value="1"/>
</dbReference>
<proteinExistence type="predicted"/>
<dbReference type="Gene3D" id="3.40.50.150">
    <property type="entry name" value="Vaccinia Virus protein VP39"/>
    <property type="match status" value="1"/>
</dbReference>
<dbReference type="EMBL" id="JACHWZ010000009">
    <property type="protein sequence ID" value="MBB3061481.1"/>
    <property type="molecule type" value="Genomic_DNA"/>
</dbReference>
<dbReference type="AlphaFoldDB" id="A0A7W4Z9D7"/>
<dbReference type="InterPro" id="IPR029063">
    <property type="entry name" value="SAM-dependent_MTases_sf"/>
</dbReference>
<sequence>MDLYSAILQRLKRFLIKIFKIGESTRKKFAQLDKQIAKLESSRKKFTPLKKRVVKLESTRKELTPLKKRVVKLESTRKEFTPLQKRVTKLEEDSHIVFALDQNASRERLITLADQLPANQAKISIVRHLFRLRNFKSACKAAKGLDLHKQAPRNLFLIIRCFLSGTEGVQADSMLDWFLRHHDLTSLPEGDQRTLADLIYLSGAEPQTKLSRLAQLSSAAASDKIRQYTRFQKFRIKLLIDTKIDPLNYAELDQLDVEEPSYQLRYIPHLKALGYDDEAKSLLDCLYRHHGMEHAGVLSAILTFDADWPRVDLAALPKQYINRLEFLQLANDHKGSCEEFSSLFDQCLQANLKVYPNADVYLKDKILNRFLRLDLLDEIEQLVSSDRELPDTVLSPHLATGLYYFMADQFLSARDRFMRVMEEDPSDPVAAQGLRLALPRAGGDMSSIITIRDRLGYGIRGAGRTGSCANVGSDKVIGNLMSGHYREGLYAKRHATHWQLLKRIYGDRFFNFERLPVDSKAKHLFVIGDEGVGDEVRTSQFYAYLTERFNKVTITCDPRLTEIFKRSFPQITFIPVERYRKGLTRTATSKKKRISGLNMTLSQILTDDCKPLMDQADYITFGQNLFFNRFIGEIPRLNNGGYLSSTKEKRTANKKLRVGILWRSHFISMWRKFMYLKVEDFTPLTELETVELWSMQHCITDEEKNFCRAKNIRLVEDVDLFDDFEGMVPILKHLDLMIGISSLPIELAAALGTPVWMLGFSPENYFLRTGGGTIETDQLTTNSTIVAPEWIDFSAPSSECVTLVMEDVCRRLRRFEPKPLPSSSFVPEQKVETASIVTRMTKSERTLQKVFDRTTALTDLVADLYLDTMPLNDARNAQERAWLGRHGFRYVVHHLEEKWEQTRTPYWEMLFSMLPDVSSVCEFGCNIGANLRAINHLRPNIRRVGIEINAIACEVLRKSGIAEVHEASVSEIDLAEQFDLVFSRGVLIHINPSDLENVLRRMAKHSKRYVLIYEIFSPEPFHLESYSDIVSLATGEKAEGYQFWRDFASEFSDLHPAWQIVRSGVGEMPAAKREDAKPKHGKLVWTLFKRPDALLTKKGSKTPVQEAPSRLPYG</sequence>
<dbReference type="Gene3D" id="3.40.50.2000">
    <property type="entry name" value="Glycogen Phosphorylase B"/>
    <property type="match status" value="1"/>
</dbReference>
<reference evidence="2 3" key="1">
    <citation type="submission" date="2020-08" db="EMBL/GenBank/DDBJ databases">
        <title>Genomic Encyclopedia of Type Strains, Phase III (KMG-III): the genomes of soil and plant-associated and newly described type strains.</title>
        <authorList>
            <person name="Whitman W."/>
        </authorList>
    </citation>
    <scope>NUCLEOTIDE SEQUENCE [LARGE SCALE GENOMIC DNA]</scope>
    <source>
        <strain evidence="2 3">CECT 8799</strain>
    </source>
</reference>
<gene>
    <name evidence="2" type="ORF">FHS09_002314</name>
</gene>
<evidence type="ECO:0000259" key="1">
    <source>
        <dbReference type="Pfam" id="PF13649"/>
    </source>
</evidence>
<dbReference type="GO" id="GO:0008168">
    <property type="term" value="F:methyltransferase activity"/>
    <property type="evidence" value="ECO:0007669"/>
    <property type="project" value="UniProtKB-KW"/>
</dbReference>
<keyword evidence="2" id="KW-0489">Methyltransferase</keyword>
<dbReference type="RefSeq" id="WP_183459887.1">
    <property type="nucleotide sequence ID" value="NZ_JACHWZ010000009.1"/>
</dbReference>
<organism evidence="2 3">
    <name type="scientific">Microbulbifer rhizosphaerae</name>
    <dbReference type="NCBI Taxonomy" id="1562603"/>
    <lineage>
        <taxon>Bacteria</taxon>
        <taxon>Pseudomonadati</taxon>
        <taxon>Pseudomonadota</taxon>
        <taxon>Gammaproteobacteria</taxon>
        <taxon>Cellvibrionales</taxon>
        <taxon>Microbulbiferaceae</taxon>
        <taxon>Microbulbifer</taxon>
    </lineage>
</organism>
<name>A0A7W4Z9D7_9GAMM</name>
<evidence type="ECO:0000313" key="2">
    <source>
        <dbReference type="EMBL" id="MBB3061481.1"/>
    </source>
</evidence>
<dbReference type="Proteomes" id="UP000535937">
    <property type="component" value="Unassembled WGS sequence"/>
</dbReference>
<dbReference type="CDD" id="cd02440">
    <property type="entry name" value="AdoMet_MTases"/>
    <property type="match status" value="1"/>
</dbReference>
<feature type="domain" description="Methyltransferase" evidence="1">
    <location>
        <begin position="920"/>
        <end position="1007"/>
    </location>
</feature>
<keyword evidence="2" id="KW-0808">Transferase</keyword>
<keyword evidence="3" id="KW-1185">Reference proteome</keyword>
<evidence type="ECO:0000313" key="3">
    <source>
        <dbReference type="Proteomes" id="UP000535937"/>
    </source>
</evidence>
<dbReference type="SUPFAM" id="SSF53335">
    <property type="entry name" value="S-adenosyl-L-methionine-dependent methyltransferases"/>
    <property type="match status" value="1"/>
</dbReference>
<protein>
    <submittedName>
        <fullName evidence="2">SAM-dependent methyltransferase/BMFP domain-containing protein YqiC</fullName>
    </submittedName>
</protein>
<comment type="caution">
    <text evidence="2">The sequence shown here is derived from an EMBL/GenBank/DDBJ whole genome shotgun (WGS) entry which is preliminary data.</text>
</comment>
<dbReference type="Pfam" id="PF13649">
    <property type="entry name" value="Methyltransf_25"/>
    <property type="match status" value="1"/>
</dbReference>
<dbReference type="InterPro" id="IPR041698">
    <property type="entry name" value="Methyltransf_25"/>
</dbReference>